<keyword evidence="3" id="KW-0560">Oxidoreductase</keyword>
<dbReference type="GO" id="GO:0005506">
    <property type="term" value="F:iron ion binding"/>
    <property type="evidence" value="ECO:0007669"/>
    <property type="project" value="UniProtKB-UniRule"/>
</dbReference>
<evidence type="ECO:0000259" key="5">
    <source>
        <dbReference type="PROSITE" id="PS51184"/>
    </source>
</evidence>
<dbReference type="GO" id="GO:0032453">
    <property type="term" value="F:histone H3K4 demethylase activity"/>
    <property type="evidence" value="ECO:0007669"/>
    <property type="project" value="TreeGrafter"/>
</dbReference>
<dbReference type="SMART" id="SM00558">
    <property type="entry name" value="JmjC"/>
    <property type="match status" value="1"/>
</dbReference>
<keyword evidence="3" id="KW-0804">Transcription</keyword>
<comment type="cofactor">
    <cofactor evidence="3">
        <name>Fe(2+)</name>
        <dbReference type="ChEBI" id="CHEBI:29033"/>
    </cofactor>
    <text evidence="3">Binds 1 Fe(2+) ion per subunit.</text>
</comment>
<dbReference type="PROSITE" id="PS51184">
    <property type="entry name" value="JMJC"/>
    <property type="match status" value="1"/>
</dbReference>
<dbReference type="OrthoDB" id="425950at2759"/>
<reference evidence="6 7" key="1">
    <citation type="submission" date="2011-02" db="EMBL/GenBank/DDBJ databases">
        <title>The Genome Sequence of Sphaeroforma arctica JP610.</title>
        <authorList>
            <consortium name="The Broad Institute Genome Sequencing Platform"/>
            <person name="Russ C."/>
            <person name="Cuomo C."/>
            <person name="Young S.K."/>
            <person name="Zeng Q."/>
            <person name="Gargeya S."/>
            <person name="Alvarado L."/>
            <person name="Berlin A."/>
            <person name="Chapman S.B."/>
            <person name="Chen Z."/>
            <person name="Freedman E."/>
            <person name="Gellesch M."/>
            <person name="Goldberg J."/>
            <person name="Griggs A."/>
            <person name="Gujja S."/>
            <person name="Heilman E."/>
            <person name="Heiman D."/>
            <person name="Howarth C."/>
            <person name="Mehta T."/>
            <person name="Neiman D."/>
            <person name="Pearson M."/>
            <person name="Roberts A."/>
            <person name="Saif S."/>
            <person name="Shea T."/>
            <person name="Shenoy N."/>
            <person name="Sisk P."/>
            <person name="Stolte C."/>
            <person name="Sykes S."/>
            <person name="White J."/>
            <person name="Yandava C."/>
            <person name="Burger G."/>
            <person name="Gray M.W."/>
            <person name="Holland P.W.H."/>
            <person name="King N."/>
            <person name="Lang F.B.F."/>
            <person name="Roger A.J."/>
            <person name="Ruiz-Trillo I."/>
            <person name="Haas B."/>
            <person name="Nusbaum C."/>
            <person name="Birren B."/>
        </authorList>
    </citation>
    <scope>NUCLEOTIDE SEQUENCE [LARGE SCALE GENOMIC DNA]</scope>
    <source>
        <strain evidence="6 7">JP610</strain>
    </source>
</reference>
<keyword evidence="7" id="KW-1185">Reference proteome</keyword>
<evidence type="ECO:0000313" key="6">
    <source>
        <dbReference type="EMBL" id="KNC82418.1"/>
    </source>
</evidence>
<dbReference type="AlphaFoldDB" id="A0A0L0G2J5"/>
<dbReference type="InterPro" id="IPR003347">
    <property type="entry name" value="JmjC_dom"/>
</dbReference>
<protein>
    <recommendedName>
        <fullName evidence="3">Bifunctional lysine-specific demethylase and histidyl-hydroxylase</fullName>
        <ecNumber evidence="3">1.14.11.-</ecNumber>
    </recommendedName>
</protein>
<keyword evidence="3" id="KW-0805">Transcription regulation</keyword>
<proteinExistence type="inferred from homology"/>
<dbReference type="Gene3D" id="1.10.10.1500">
    <property type="entry name" value="JmjC domain-containing ribosomal oxygenase (ROX), dimer domain"/>
    <property type="match status" value="1"/>
</dbReference>
<sequence length="570" mass="63294">MAKKHGKKVSVLARSQIGSSRKNVSIKPSLQDVKSAKVFTKTGIQAQTPGKHGSDKLTSGAHKSNNSINTSSHLKKSEILASTSHAADTNSEDYFQWMIGSDVSAIEFFEDYWEQKPLHVKRSSNGTGNDFAEYFSKGDLDKILRQDVVRFGINLDVTSCVDGVRSTLTPQGRAYPGCVWDFYESGCSIRMLNPQSFHEPVWRMLSILQNFFLCGMGANVYFTPKNTQGFAPHFDDIEAFVLQTEGSKRWRVYAPESEEEFLPRHSSSNYTAASMEGRVPVIDTVLHAGDMIYFPRGWVHQANATDEDSTHVTVSTYQNHSWATFMEKAVPHVLSNALAMDPSFRTGLPLGFLKYMGVAMSESENPSKVAGRAEFVQKFRSLWANLGVAMVEELDQAADELAVHVMTESVPPLLTRQQVQHTSAAGVHTGVHAGCDVKSLPEPENHDITEETCVCVVREHVSRIVQEGKFATVYHILENGKCREYPPQTLNFHSAYGPIVEFFLQSESDGYVRVGDAFGLQIDMSKEDDEMDNGDGNELMQAGTRPASADDVFEVVTCLYDAGLLMRKKI</sequence>
<evidence type="ECO:0000256" key="3">
    <source>
        <dbReference type="RuleBase" id="RU366061"/>
    </source>
</evidence>
<dbReference type="Proteomes" id="UP000054560">
    <property type="component" value="Unassembled WGS sequence"/>
</dbReference>
<organism evidence="6 7">
    <name type="scientific">Sphaeroforma arctica JP610</name>
    <dbReference type="NCBI Taxonomy" id="667725"/>
    <lineage>
        <taxon>Eukaryota</taxon>
        <taxon>Ichthyosporea</taxon>
        <taxon>Ichthyophonida</taxon>
        <taxon>Sphaeroforma</taxon>
    </lineage>
</organism>
<feature type="region of interest" description="Disordered" evidence="4">
    <location>
        <begin position="42"/>
        <end position="72"/>
    </location>
</feature>
<dbReference type="GO" id="GO:0051864">
    <property type="term" value="F:histone H3K36 demethylase activity"/>
    <property type="evidence" value="ECO:0007669"/>
    <property type="project" value="TreeGrafter"/>
</dbReference>
<dbReference type="EC" id="1.14.11.-" evidence="3"/>
<dbReference type="GeneID" id="25905793"/>
<accession>A0A0L0G2J5</accession>
<keyword evidence="3" id="KW-0223">Dioxygenase</keyword>
<evidence type="ECO:0000256" key="1">
    <source>
        <dbReference type="ARBA" id="ARBA00022723"/>
    </source>
</evidence>
<dbReference type="PANTHER" id="PTHR13096:SF8">
    <property type="entry name" value="RIBOSOMAL OXYGENASE 1"/>
    <property type="match status" value="1"/>
</dbReference>
<dbReference type="Gene3D" id="3.90.930.40">
    <property type="match status" value="1"/>
</dbReference>
<keyword evidence="3" id="KW-0539">Nucleus</keyword>
<keyword evidence="1 3" id="KW-0479">Metal-binding</keyword>
<comment type="subcellular location">
    <subcellularLocation>
        <location evidence="3">Nucleus</location>
    </subcellularLocation>
</comment>
<evidence type="ECO:0000313" key="7">
    <source>
        <dbReference type="Proteomes" id="UP000054560"/>
    </source>
</evidence>
<dbReference type="SUPFAM" id="SSF51197">
    <property type="entry name" value="Clavaminate synthase-like"/>
    <property type="match status" value="1"/>
</dbReference>
<keyword evidence="2 3" id="KW-0408">Iron</keyword>
<feature type="compositionally biased region" description="Polar residues" evidence="4">
    <location>
        <begin position="61"/>
        <end position="72"/>
    </location>
</feature>
<comment type="similarity">
    <text evidence="3">Belongs to the ROX family.</text>
</comment>
<dbReference type="eggNOG" id="KOG3706">
    <property type="taxonomic scope" value="Eukaryota"/>
</dbReference>
<dbReference type="GO" id="GO:0005730">
    <property type="term" value="C:nucleolus"/>
    <property type="evidence" value="ECO:0007669"/>
    <property type="project" value="TreeGrafter"/>
</dbReference>
<evidence type="ECO:0000256" key="2">
    <source>
        <dbReference type="ARBA" id="ARBA00023004"/>
    </source>
</evidence>
<gene>
    <name evidence="6" type="ORF">SARC_05289</name>
</gene>
<dbReference type="STRING" id="667725.A0A0L0G2J5"/>
<comment type="function">
    <text evidence="3">Oxygenase that can act as both a histone lysine demethylase and a ribosomal histidine hydroxylase.</text>
</comment>
<dbReference type="Pfam" id="PF08007">
    <property type="entry name" value="JmjC_2"/>
    <property type="match status" value="1"/>
</dbReference>
<dbReference type="EMBL" id="KQ241929">
    <property type="protein sequence ID" value="KNC82418.1"/>
    <property type="molecule type" value="Genomic_DNA"/>
</dbReference>
<dbReference type="Gene3D" id="2.60.120.650">
    <property type="entry name" value="Cupin"/>
    <property type="match status" value="1"/>
</dbReference>
<evidence type="ECO:0000256" key="4">
    <source>
        <dbReference type="SAM" id="MobiDB-lite"/>
    </source>
</evidence>
<dbReference type="PANTHER" id="PTHR13096">
    <property type="entry name" value="MINA53 MYC INDUCED NUCLEAR ANTIGEN"/>
    <property type="match status" value="1"/>
</dbReference>
<name>A0A0L0G2J5_9EUKA</name>
<dbReference type="InterPro" id="IPR039994">
    <property type="entry name" value="NO66-like"/>
</dbReference>
<feature type="domain" description="JmjC" evidence="5">
    <location>
        <begin position="187"/>
        <end position="333"/>
    </location>
</feature>
<dbReference type="RefSeq" id="XP_014156320.1">
    <property type="nucleotide sequence ID" value="XM_014300845.1"/>
</dbReference>